<dbReference type="PANTHER" id="PTHR10218">
    <property type="entry name" value="GTP-BINDING PROTEIN ALPHA SUBUNIT"/>
    <property type="match status" value="1"/>
</dbReference>
<gene>
    <name evidence="8" type="primary">Gnas</name>
    <name evidence="7" type="synonym">Gnasx1</name>
</gene>
<dbReference type="Pfam" id="PF00503">
    <property type="entry name" value="G-alpha"/>
    <property type="match status" value="1"/>
</dbReference>
<feature type="non-terminal residue" evidence="7">
    <location>
        <position position="1"/>
    </location>
</feature>
<evidence type="ECO:0000256" key="5">
    <source>
        <dbReference type="PIRSR" id="PIRSR601019-2"/>
    </source>
</evidence>
<sequence>RLLRGLLRGRLPGLTSTSGAEAAAGTRHRLASARSSPPVMSRKKGPPAASSGFCGETAALACPGATRSGATQSATSSPEPSEAASVYPSVPDHDPSAPGRPRILWRRGANRCAKEAMEMREQKRADKKRSKLIDKQLEEEKMDYMCTHRLLLLGAGESGKSTIVKQMRILHVNGFNG</sequence>
<dbReference type="AlphaFoldDB" id="Q9WUC0"/>
<evidence type="ECO:0000256" key="2">
    <source>
        <dbReference type="ARBA" id="ARBA00023134"/>
    </source>
</evidence>
<dbReference type="GO" id="GO:0046872">
    <property type="term" value="F:metal ion binding"/>
    <property type="evidence" value="ECO:0007669"/>
    <property type="project" value="UniProtKB-KW"/>
</dbReference>
<evidence type="ECO:0000256" key="6">
    <source>
        <dbReference type="SAM" id="MobiDB-lite"/>
    </source>
</evidence>
<dbReference type="InterPro" id="IPR001019">
    <property type="entry name" value="Gprotein_alpha_su"/>
</dbReference>
<dbReference type="GO" id="GO:0003924">
    <property type="term" value="F:GTPase activity"/>
    <property type="evidence" value="ECO:0007669"/>
    <property type="project" value="InterPro"/>
</dbReference>
<dbReference type="GO" id="GO:0005525">
    <property type="term" value="F:GTP binding"/>
    <property type="evidence" value="ECO:0007669"/>
    <property type="project" value="UniProtKB-KW"/>
</dbReference>
<evidence type="ECO:0000313" key="8">
    <source>
        <dbReference type="MGI" id="MGI:95777"/>
    </source>
</evidence>
<feature type="non-terminal residue" evidence="7">
    <location>
        <position position="177"/>
    </location>
</feature>
<dbReference type="AGR" id="MGI:95777"/>
<keyword evidence="5" id="KW-0460">Magnesium</keyword>
<protein>
    <submittedName>
        <fullName evidence="7">Extra large alpha stimulating guanine-nucleotide binding polypeptide</fullName>
    </submittedName>
</protein>
<feature type="binding site" evidence="5">
    <location>
        <position position="161"/>
    </location>
    <ligand>
        <name>Mg(2+)</name>
        <dbReference type="ChEBI" id="CHEBI:18420"/>
    </ligand>
</feature>
<keyword evidence="5" id="KW-0479">Metal-binding</keyword>
<dbReference type="GO" id="GO:0007186">
    <property type="term" value="P:G protein-coupled receptor signaling pathway"/>
    <property type="evidence" value="ECO:0007669"/>
    <property type="project" value="InterPro"/>
</dbReference>
<dbReference type="InterPro" id="IPR027417">
    <property type="entry name" value="P-loop_NTPase"/>
</dbReference>
<feature type="region of interest" description="Disordered" evidence="6">
    <location>
        <begin position="65"/>
        <end position="102"/>
    </location>
</feature>
<feature type="compositionally biased region" description="Low complexity" evidence="6">
    <location>
        <begin position="1"/>
        <end position="25"/>
    </location>
</feature>
<feature type="binding site" evidence="4">
    <location>
        <begin position="157"/>
        <end position="162"/>
    </location>
    <ligand>
        <name>GTP</name>
        <dbReference type="ChEBI" id="CHEBI:37565"/>
    </ligand>
</feature>
<name>Q9WUC0_MOUSE</name>
<dbReference type="Gene3D" id="3.40.50.300">
    <property type="entry name" value="P-loop containing nucleotide triphosphate hydrolases"/>
    <property type="match status" value="1"/>
</dbReference>
<dbReference type="PROSITE" id="PS51882">
    <property type="entry name" value="G_ALPHA"/>
    <property type="match status" value="1"/>
</dbReference>
<dbReference type="PeptideAtlas" id="Q9WUC0"/>
<dbReference type="MGI" id="MGI:95777">
    <property type="gene designation" value="Gnas"/>
</dbReference>
<accession>Q9WUC0</accession>
<keyword evidence="3" id="KW-0807">Transducer</keyword>
<keyword evidence="1 4" id="KW-0547">Nucleotide-binding</keyword>
<evidence type="ECO:0000313" key="7">
    <source>
        <dbReference type="EMBL" id="AAD27619.1"/>
    </source>
</evidence>
<proteinExistence type="evidence at transcript level"/>
<evidence type="ECO:0000256" key="3">
    <source>
        <dbReference type="ARBA" id="ARBA00023224"/>
    </source>
</evidence>
<reference evidence="7" key="1">
    <citation type="journal article" date="1999" name="Proc. Natl. Acad. Sci. U.S.A.">
        <title>A cluster of oppositely imprinted transcripts at the Gnas locus in the distal imprinting region of mouse chromosome 2.</title>
        <authorList>
            <person name="Peters J."/>
            <person name="Wroe S.F."/>
            <person name="Wells C.A."/>
            <person name="Miller H.J."/>
            <person name="Bodle D."/>
            <person name="Beechey C.V."/>
            <person name="Williamson C.M."/>
            <person name="Kelsey G."/>
        </authorList>
    </citation>
    <scope>NUCLEOTIDE SEQUENCE</scope>
</reference>
<evidence type="ECO:0000256" key="4">
    <source>
        <dbReference type="PIRSR" id="PIRSR601019-1"/>
    </source>
</evidence>
<evidence type="ECO:0000256" key="1">
    <source>
        <dbReference type="ARBA" id="ARBA00022741"/>
    </source>
</evidence>
<dbReference type="GO" id="GO:0031683">
    <property type="term" value="F:G-protein beta/gamma-subunit complex binding"/>
    <property type="evidence" value="ECO:0007669"/>
    <property type="project" value="InterPro"/>
</dbReference>
<feature type="region of interest" description="Disordered" evidence="6">
    <location>
        <begin position="1"/>
        <end position="52"/>
    </location>
</feature>
<dbReference type="PANTHER" id="PTHR10218:SF348">
    <property type="entry name" value="GUANINE NUCLEOTIDE-BINDING PROTEIN G(S) SUBUNIT ALPHA ISOFORMS XLAS"/>
    <property type="match status" value="1"/>
</dbReference>
<feature type="compositionally biased region" description="Low complexity" evidence="6">
    <location>
        <begin position="70"/>
        <end position="85"/>
    </location>
</feature>
<keyword evidence="2 4" id="KW-0342">GTP-binding</keyword>
<dbReference type="SUPFAM" id="SSF52540">
    <property type="entry name" value="P-loop containing nucleoside triphosphate hydrolases"/>
    <property type="match status" value="1"/>
</dbReference>
<dbReference type="EMBL" id="AF125259">
    <property type="protein sequence ID" value="AAD27619.1"/>
    <property type="molecule type" value="mRNA"/>
</dbReference>
<organism evidence="7">
    <name type="scientific">Mus musculus</name>
    <name type="common">Mouse</name>
    <dbReference type="NCBI Taxonomy" id="10090"/>
    <lineage>
        <taxon>Eukaryota</taxon>
        <taxon>Metazoa</taxon>
        <taxon>Chordata</taxon>
        <taxon>Craniata</taxon>
        <taxon>Vertebrata</taxon>
        <taxon>Euteleostomi</taxon>
        <taxon>Mammalia</taxon>
        <taxon>Eutheria</taxon>
        <taxon>Euarchontoglires</taxon>
        <taxon>Glires</taxon>
        <taxon>Rodentia</taxon>
        <taxon>Myomorpha</taxon>
        <taxon>Muroidea</taxon>
        <taxon>Muridae</taxon>
        <taxon>Murinae</taxon>
        <taxon>Mus</taxon>
        <taxon>Mus</taxon>
    </lineage>
</organism>